<evidence type="ECO:0000256" key="3">
    <source>
        <dbReference type="ARBA" id="ARBA00022723"/>
    </source>
</evidence>
<dbReference type="PATRIC" id="fig|993516.3.peg.2692"/>
<dbReference type="PANTHER" id="PTHR11596">
    <property type="entry name" value="ALKALINE PHOSPHATASE"/>
    <property type="match status" value="1"/>
</dbReference>
<keyword evidence="2" id="KW-0597">Phosphoprotein</keyword>
<comment type="caution">
    <text evidence="10">The sequence shown here is derived from an EMBL/GenBank/DDBJ whole genome shotgun (WGS) entry which is preliminary data.</text>
</comment>
<feature type="binding site" evidence="8">
    <location>
        <position position="557"/>
    </location>
    <ligand>
        <name>Mg(2+)</name>
        <dbReference type="ChEBI" id="CHEBI:18420"/>
    </ligand>
</feature>
<dbReference type="InterPro" id="IPR001952">
    <property type="entry name" value="Alkaline_phosphatase"/>
</dbReference>
<keyword evidence="4 10" id="KW-0378">Hydrolase</keyword>
<dbReference type="EMBL" id="AMWG01000053">
    <property type="protein sequence ID" value="ELP33621.1"/>
    <property type="molecule type" value="Genomic_DNA"/>
</dbReference>
<dbReference type="InterPro" id="IPR018299">
    <property type="entry name" value="Alkaline_phosphatase_AS"/>
</dbReference>
<evidence type="ECO:0000256" key="1">
    <source>
        <dbReference type="ARBA" id="ARBA00005984"/>
    </source>
</evidence>
<comment type="cofactor">
    <cofactor evidence="8">
        <name>Mg(2+)</name>
        <dbReference type="ChEBI" id="CHEBI:18420"/>
    </cofactor>
    <text evidence="8">Binds 1 Mg(2+) ion.</text>
</comment>
<dbReference type="PANTHER" id="PTHR11596:SF5">
    <property type="entry name" value="ALKALINE PHOSPHATASE"/>
    <property type="match status" value="1"/>
</dbReference>
<gene>
    <name evidence="10" type="ORF">RBSWK_02523</name>
</gene>
<evidence type="ECO:0000256" key="9">
    <source>
        <dbReference type="SAM" id="MobiDB-lite"/>
    </source>
</evidence>
<evidence type="ECO:0000313" key="10">
    <source>
        <dbReference type="EMBL" id="ELP33621.1"/>
    </source>
</evidence>
<dbReference type="SUPFAM" id="SSF53649">
    <property type="entry name" value="Alkaline phosphatase-like"/>
    <property type="match status" value="1"/>
</dbReference>
<evidence type="ECO:0000256" key="6">
    <source>
        <dbReference type="ARBA" id="ARBA00022842"/>
    </source>
</evidence>
<evidence type="ECO:0000256" key="5">
    <source>
        <dbReference type="ARBA" id="ARBA00022833"/>
    </source>
</evidence>
<feature type="binding site" evidence="8">
    <location>
        <position position="607"/>
    </location>
    <ligand>
        <name>Zn(2+)</name>
        <dbReference type="ChEBI" id="CHEBI:29105"/>
        <label>2</label>
    </ligand>
</feature>
<dbReference type="GO" id="GO:0046872">
    <property type="term" value="F:metal ion binding"/>
    <property type="evidence" value="ECO:0007669"/>
    <property type="project" value="UniProtKB-KW"/>
</dbReference>
<feature type="binding site" evidence="8">
    <location>
        <position position="368"/>
    </location>
    <ligand>
        <name>Mg(2+)</name>
        <dbReference type="ChEBI" id="CHEBI:18420"/>
    </ligand>
</feature>
<dbReference type="GO" id="GO:0004035">
    <property type="term" value="F:alkaline phosphatase activity"/>
    <property type="evidence" value="ECO:0007669"/>
    <property type="project" value="UniProtKB-EC"/>
</dbReference>
<evidence type="ECO:0000256" key="4">
    <source>
        <dbReference type="ARBA" id="ARBA00022801"/>
    </source>
</evidence>
<feature type="binding site" evidence="8">
    <location>
        <position position="608"/>
    </location>
    <ligand>
        <name>Zn(2+)</name>
        <dbReference type="ChEBI" id="CHEBI:29105"/>
        <label>2</label>
    </ligand>
</feature>
<feature type="region of interest" description="Disordered" evidence="9">
    <location>
        <begin position="271"/>
        <end position="295"/>
    </location>
</feature>
<dbReference type="PROSITE" id="PS00123">
    <property type="entry name" value="ALKALINE_PHOSPHATASE"/>
    <property type="match status" value="1"/>
</dbReference>
<keyword evidence="5 8" id="KW-0862">Zinc</keyword>
<feature type="binding site" evidence="8">
    <location>
        <position position="370"/>
    </location>
    <ligand>
        <name>Mg(2+)</name>
        <dbReference type="ChEBI" id="CHEBI:18420"/>
    </ligand>
</feature>
<accession>L7CKP1</accession>
<evidence type="ECO:0000256" key="2">
    <source>
        <dbReference type="ARBA" id="ARBA00022553"/>
    </source>
</evidence>
<proteinExistence type="inferred from homology"/>
<feature type="compositionally biased region" description="Polar residues" evidence="9">
    <location>
        <begin position="271"/>
        <end position="283"/>
    </location>
</feature>
<protein>
    <submittedName>
        <fullName evidence="10">Alkaline phosphatase</fullName>
        <ecNumber evidence="10">3.1.3.1</ecNumber>
    </submittedName>
</protein>
<dbReference type="SMART" id="SM00098">
    <property type="entry name" value="alkPPc"/>
    <property type="match status" value="1"/>
</dbReference>
<evidence type="ECO:0000313" key="11">
    <source>
        <dbReference type="Proteomes" id="UP000010959"/>
    </source>
</evidence>
<keyword evidence="6 8" id="KW-0460">Magnesium</keyword>
<evidence type="ECO:0000256" key="7">
    <source>
        <dbReference type="PIRSR" id="PIRSR601952-1"/>
    </source>
</evidence>
<keyword evidence="3 8" id="KW-0479">Metal-binding</keyword>
<comment type="similarity">
    <text evidence="1">Belongs to the alkaline phosphatase family.</text>
</comment>
<dbReference type="Gene3D" id="3.40.720.10">
    <property type="entry name" value="Alkaline Phosphatase, subunit A"/>
    <property type="match status" value="1"/>
</dbReference>
<feature type="binding site" evidence="8">
    <location>
        <position position="562"/>
    </location>
    <ligand>
        <name>Zn(2+)</name>
        <dbReference type="ChEBI" id="CHEBI:29105"/>
        <label>2</label>
    </ligand>
</feature>
<dbReference type="AlphaFoldDB" id="L7CKP1"/>
<dbReference type="Pfam" id="PF00245">
    <property type="entry name" value="Alk_phosphatase"/>
    <property type="match status" value="1"/>
</dbReference>
<name>L7CKP1_RHOBT</name>
<evidence type="ECO:0000256" key="8">
    <source>
        <dbReference type="PIRSR" id="PIRSR601952-2"/>
    </source>
</evidence>
<organism evidence="10 11">
    <name type="scientific">Rhodopirellula baltica SWK14</name>
    <dbReference type="NCBI Taxonomy" id="993516"/>
    <lineage>
        <taxon>Bacteria</taxon>
        <taxon>Pseudomonadati</taxon>
        <taxon>Planctomycetota</taxon>
        <taxon>Planctomycetia</taxon>
        <taxon>Pirellulales</taxon>
        <taxon>Pirellulaceae</taxon>
        <taxon>Rhodopirellula</taxon>
    </lineage>
</organism>
<sequence>MNFEDTSESVLTTIFIIAPFDEWYFEDMMSLNTFVPPRVPPPQNRKSMISLRLQFAACLLVSFSAVPATGEETVGKLLEKAKSLVDIDDARAPGTTESGELVIDPMREMQSNAIKEQSAPWGHWGSNPKKYSTWTNHSNRLVPLYTFGYTLNDLREKGSLYGDPERLKKHFGRVDEKSFNPDANYHDQIDVYDLQMAAVKAGKRHVILMVYDGMDWPTTRAAALYHNQSNRYDSGRGTGLLFQDYRGTKTDFTFLVTTPFSSGAKLDVNSQTVTAPSKESTGGYSPDHGGRAPWHEQSRRDYVIGQDRLVPHTVADSAATATSLMSGVKTYNGSINVMPDGSHAIPIARTLQKDGFKVGTVTSVPVSHATPAASYANNVVRQDYQDITRDLVGLPSSSHRQDPLPGLDLLIGGGWGEGTGADKSQGENFMEGNKYFHESDRDALKKKYEAGEPNSYLVVERTKGRPGAEVLKEATKKAIQENARLVGFFGTKGGHMPFQTADGNFNPTFDVKGTERYTHADVIENPTISDMTQSALEFLSAPQKGSDQRSDFWLLVEAGDVDWANHANNLDSSIGAVFSGDKAFATIVNWVEENAAWDDTAVFVTSDHGHFLVIENVDAIGKAAQKAAAANR</sequence>
<reference evidence="10 11" key="1">
    <citation type="journal article" date="2013" name="Mar. Genomics">
        <title>Expression of sulfatases in Rhodopirellula baltica and the diversity of sulfatases in the genus Rhodopirellula.</title>
        <authorList>
            <person name="Wegner C.E."/>
            <person name="Richter-Heitmann T."/>
            <person name="Klindworth A."/>
            <person name="Klockow C."/>
            <person name="Richter M."/>
            <person name="Achstetter T."/>
            <person name="Glockner F.O."/>
            <person name="Harder J."/>
        </authorList>
    </citation>
    <scope>NUCLEOTIDE SEQUENCE [LARGE SCALE GENOMIC DNA]</scope>
    <source>
        <strain evidence="10 11">SWK14</strain>
    </source>
</reference>
<dbReference type="Proteomes" id="UP000010959">
    <property type="component" value="Unassembled WGS sequence"/>
</dbReference>
<feature type="active site" description="Phosphoserine intermediate" evidence="7">
    <location>
        <position position="317"/>
    </location>
</feature>
<dbReference type="EC" id="3.1.3.1" evidence="10"/>
<dbReference type="InterPro" id="IPR017850">
    <property type="entry name" value="Alkaline_phosphatase_core_sf"/>
</dbReference>
<feature type="binding site" evidence="8">
    <location>
        <position position="566"/>
    </location>
    <ligand>
        <name>Zn(2+)</name>
        <dbReference type="ChEBI" id="CHEBI:29105"/>
        <label>2</label>
    </ligand>
</feature>
<comment type="cofactor">
    <cofactor evidence="8">
        <name>Zn(2+)</name>
        <dbReference type="ChEBI" id="CHEBI:29105"/>
    </cofactor>
    <text evidence="8">Binds 2 Zn(2+) ions.</text>
</comment>